<dbReference type="Proteomes" id="UP001297272">
    <property type="component" value="Unassembled WGS sequence"/>
</dbReference>
<dbReference type="PANTHER" id="PTHR10091">
    <property type="entry name" value="ALDOSE-1-EPIMERASE"/>
    <property type="match status" value="1"/>
</dbReference>
<evidence type="ECO:0000256" key="4">
    <source>
        <dbReference type="ARBA" id="ARBA00023277"/>
    </source>
</evidence>
<comment type="caution">
    <text evidence="6">The sequence shown here is derived from an EMBL/GenBank/DDBJ whole genome shotgun (WGS) entry which is preliminary data.</text>
</comment>
<organism evidence="6 7">
    <name type="scientific">Tianweitania aestuarii</name>
    <dbReference type="NCBI Taxonomy" id="2814886"/>
    <lineage>
        <taxon>Bacteria</taxon>
        <taxon>Pseudomonadati</taxon>
        <taxon>Pseudomonadota</taxon>
        <taxon>Alphaproteobacteria</taxon>
        <taxon>Hyphomicrobiales</taxon>
        <taxon>Phyllobacteriaceae</taxon>
        <taxon>Tianweitania</taxon>
    </lineage>
</organism>
<keyword evidence="4 5" id="KW-0119">Carbohydrate metabolism</keyword>
<evidence type="ECO:0000256" key="1">
    <source>
        <dbReference type="ARBA" id="ARBA00005028"/>
    </source>
</evidence>
<comment type="similarity">
    <text evidence="2 5">Belongs to the aldose epimerase family.</text>
</comment>
<gene>
    <name evidence="6" type="ORF">JYU29_00330</name>
</gene>
<dbReference type="InterPro" id="IPR011013">
    <property type="entry name" value="Gal_mutarotase_sf_dom"/>
</dbReference>
<dbReference type="SUPFAM" id="SSF74650">
    <property type="entry name" value="Galactose mutarotase-like"/>
    <property type="match status" value="1"/>
</dbReference>
<comment type="pathway">
    <text evidence="1 5">Carbohydrate metabolism; hexose metabolism.</text>
</comment>
<evidence type="ECO:0000313" key="6">
    <source>
        <dbReference type="EMBL" id="MBS9719127.1"/>
    </source>
</evidence>
<accession>A0ABS5RTS3</accession>
<dbReference type="PIRSF" id="PIRSF005096">
    <property type="entry name" value="GALM"/>
    <property type="match status" value="1"/>
</dbReference>
<dbReference type="InterPro" id="IPR015443">
    <property type="entry name" value="Aldose_1-epimerase"/>
</dbReference>
<dbReference type="CDD" id="cd09019">
    <property type="entry name" value="galactose_mutarotase_like"/>
    <property type="match status" value="1"/>
</dbReference>
<dbReference type="InterPro" id="IPR008183">
    <property type="entry name" value="Aldose_1/G6P_1-epimerase"/>
</dbReference>
<evidence type="ECO:0000256" key="2">
    <source>
        <dbReference type="ARBA" id="ARBA00006206"/>
    </source>
</evidence>
<evidence type="ECO:0000256" key="3">
    <source>
        <dbReference type="ARBA" id="ARBA00023235"/>
    </source>
</evidence>
<evidence type="ECO:0000256" key="5">
    <source>
        <dbReference type="PIRNR" id="PIRNR005096"/>
    </source>
</evidence>
<keyword evidence="3 5" id="KW-0413">Isomerase</keyword>
<dbReference type="EMBL" id="JAFMNX010000001">
    <property type="protein sequence ID" value="MBS9719127.1"/>
    <property type="molecule type" value="Genomic_DNA"/>
</dbReference>
<dbReference type="RefSeq" id="WP_213982809.1">
    <property type="nucleotide sequence ID" value="NZ_JAFMNX010000001.1"/>
</dbReference>
<dbReference type="Gene3D" id="2.70.98.10">
    <property type="match status" value="1"/>
</dbReference>
<dbReference type="NCBIfam" id="NF008277">
    <property type="entry name" value="PRK11055.1"/>
    <property type="match status" value="1"/>
</dbReference>
<dbReference type="Pfam" id="PF01263">
    <property type="entry name" value="Aldose_epim"/>
    <property type="match status" value="1"/>
</dbReference>
<dbReference type="InterPro" id="IPR014718">
    <property type="entry name" value="GH-type_carb-bd"/>
</dbReference>
<dbReference type="InterPro" id="IPR047215">
    <property type="entry name" value="Galactose_mutarotase-like"/>
</dbReference>
<proteinExistence type="inferred from homology"/>
<evidence type="ECO:0000313" key="7">
    <source>
        <dbReference type="Proteomes" id="UP001297272"/>
    </source>
</evidence>
<dbReference type="PANTHER" id="PTHR10091:SF0">
    <property type="entry name" value="GALACTOSE MUTAROTASE"/>
    <property type="match status" value="1"/>
</dbReference>
<dbReference type="EC" id="5.1.3.3" evidence="5"/>
<keyword evidence="7" id="KW-1185">Reference proteome</keyword>
<sequence length="361" mass="39636">MAGTIERTTFGVLKDGRSVDCIRLAQDGGLDVRIITLGAAVQALFVPDAGGMMADVVLGYDDPEDYRVKRQFFGATIGRFSNRIAGGRFELDGKVIHIATNEGKNVLHGGPEGFDQKLWTIEDLGTEPEPFVRLGLVSPDGDQGFPGEVTATVTYRLTNPGELSMRYEATSDRTTVIGMTHHGYFNLGGVEHLRSVLDHRLQMPADHYLAVASDLIPEESPRSVADTLFDFREAKPIMRDLRTADDQLLTTKGYDHCFCLADKPHQAPRLAARLHHPASGRVMELHSDQPGLQFYSGNMLNAGVAGKYGQIARQGDALCLEPQSWPNAPNRPDFPSARLEAGETYRHQSIYRFSAQAPDLG</sequence>
<protein>
    <recommendedName>
        <fullName evidence="5">Aldose 1-epimerase</fullName>
        <ecNumber evidence="5">5.1.3.3</ecNumber>
    </recommendedName>
</protein>
<comment type="catalytic activity">
    <reaction evidence="5">
        <text>alpha-D-glucose = beta-D-glucose</text>
        <dbReference type="Rhea" id="RHEA:10264"/>
        <dbReference type="ChEBI" id="CHEBI:15903"/>
        <dbReference type="ChEBI" id="CHEBI:17925"/>
        <dbReference type="EC" id="5.1.3.3"/>
    </reaction>
</comment>
<reference evidence="6 7" key="1">
    <citation type="submission" date="2021-03" db="EMBL/GenBank/DDBJ databases">
        <title>Tianweitania aestuarii sp. nov., isolated from a tidal flat.</title>
        <authorList>
            <person name="Park S."/>
            <person name="Yoon J.-H."/>
        </authorList>
    </citation>
    <scope>NUCLEOTIDE SEQUENCE [LARGE SCALE GENOMIC DNA]</scope>
    <source>
        <strain evidence="6 7">BSSL-BM11</strain>
    </source>
</reference>
<name>A0ABS5RTS3_9HYPH</name>